<name>A0AAD7FGH8_MYCRO</name>
<protein>
    <submittedName>
        <fullName evidence="2">Uncharacterized protein</fullName>
    </submittedName>
</protein>
<dbReference type="EMBL" id="JARKIE010000639">
    <property type="protein sequence ID" value="KAJ7622975.1"/>
    <property type="molecule type" value="Genomic_DNA"/>
</dbReference>
<evidence type="ECO:0000313" key="3">
    <source>
        <dbReference type="Proteomes" id="UP001221757"/>
    </source>
</evidence>
<evidence type="ECO:0000313" key="2">
    <source>
        <dbReference type="EMBL" id="KAJ7622975.1"/>
    </source>
</evidence>
<organism evidence="2 3">
    <name type="scientific">Mycena rosella</name>
    <name type="common">Pink bonnet</name>
    <name type="synonym">Agaricus rosellus</name>
    <dbReference type="NCBI Taxonomy" id="1033263"/>
    <lineage>
        <taxon>Eukaryota</taxon>
        <taxon>Fungi</taxon>
        <taxon>Dikarya</taxon>
        <taxon>Basidiomycota</taxon>
        <taxon>Agaricomycotina</taxon>
        <taxon>Agaricomycetes</taxon>
        <taxon>Agaricomycetidae</taxon>
        <taxon>Agaricales</taxon>
        <taxon>Marasmiineae</taxon>
        <taxon>Mycenaceae</taxon>
        <taxon>Mycena</taxon>
    </lineage>
</organism>
<gene>
    <name evidence="2" type="ORF">B0H17DRAFT_1151527</name>
</gene>
<feature type="compositionally biased region" description="Basic and acidic residues" evidence="1">
    <location>
        <begin position="49"/>
        <end position="68"/>
    </location>
</feature>
<proteinExistence type="predicted"/>
<sequence>MCLFKITNSDGSTTDFLEVPMSTPLASLRAELKPKIEQARQRPTQVSDDEARREANTGFKKVSEEHKGCGGATKYQKKDRSTASKSSKTASDDKSHVLGNVVFIPDAHLADPDASDAADDIKDMGLAAVPSLIKTQQLKDRGLVVTEGPDGGDLVVRESWSAEHINKKFLALSFPQVWAYMKNTHQPLEDGTFHWMLLVAERNTLKEFVKRGPITGNDLVTVMSGKGKRAEQRTLYFDESHALHQQTLIWVGSGVARGSTA</sequence>
<keyword evidence="3" id="KW-1185">Reference proteome</keyword>
<feature type="region of interest" description="Disordered" evidence="1">
    <location>
        <begin position="32"/>
        <end position="92"/>
    </location>
</feature>
<reference evidence="2" key="1">
    <citation type="submission" date="2023-03" db="EMBL/GenBank/DDBJ databases">
        <title>Massive genome expansion in bonnet fungi (Mycena s.s.) driven by repeated elements and novel gene families across ecological guilds.</title>
        <authorList>
            <consortium name="Lawrence Berkeley National Laboratory"/>
            <person name="Harder C.B."/>
            <person name="Miyauchi S."/>
            <person name="Viragh M."/>
            <person name="Kuo A."/>
            <person name="Thoen E."/>
            <person name="Andreopoulos B."/>
            <person name="Lu D."/>
            <person name="Skrede I."/>
            <person name="Drula E."/>
            <person name="Henrissat B."/>
            <person name="Morin E."/>
            <person name="Kohler A."/>
            <person name="Barry K."/>
            <person name="LaButti K."/>
            <person name="Morin E."/>
            <person name="Salamov A."/>
            <person name="Lipzen A."/>
            <person name="Mereny Z."/>
            <person name="Hegedus B."/>
            <person name="Baldrian P."/>
            <person name="Stursova M."/>
            <person name="Weitz H."/>
            <person name="Taylor A."/>
            <person name="Grigoriev I.V."/>
            <person name="Nagy L.G."/>
            <person name="Martin F."/>
            <person name="Kauserud H."/>
        </authorList>
    </citation>
    <scope>NUCLEOTIDE SEQUENCE</scope>
    <source>
        <strain evidence="2">CBHHK067</strain>
    </source>
</reference>
<evidence type="ECO:0000256" key="1">
    <source>
        <dbReference type="SAM" id="MobiDB-lite"/>
    </source>
</evidence>
<comment type="caution">
    <text evidence="2">The sequence shown here is derived from an EMBL/GenBank/DDBJ whole genome shotgun (WGS) entry which is preliminary data.</text>
</comment>
<accession>A0AAD7FGH8</accession>
<dbReference type="AlphaFoldDB" id="A0AAD7FGH8"/>
<dbReference type="Proteomes" id="UP001221757">
    <property type="component" value="Unassembled WGS sequence"/>
</dbReference>